<dbReference type="PANTHER" id="PTHR43073:SF2">
    <property type="entry name" value="DIHYDROPYRIMIDINE DEHYDROGENASE [NADP(+)]"/>
    <property type="match status" value="1"/>
</dbReference>
<evidence type="ECO:0000256" key="2">
    <source>
        <dbReference type="ARBA" id="ARBA00001966"/>
    </source>
</evidence>
<dbReference type="SUPFAM" id="SSF46548">
    <property type="entry name" value="alpha-helical ferredoxin"/>
    <property type="match status" value="1"/>
</dbReference>
<dbReference type="InterPro" id="IPR006076">
    <property type="entry name" value="FAD-dep_OxRdtase"/>
</dbReference>
<dbReference type="SUPFAM" id="SSF51905">
    <property type="entry name" value="FAD/NAD(P)-binding domain"/>
    <property type="match status" value="1"/>
</dbReference>
<dbReference type="PROSITE" id="PS00912">
    <property type="entry name" value="DHODEHASE_2"/>
    <property type="match status" value="1"/>
</dbReference>
<keyword evidence="17" id="KW-0560">Oxidoreductase</keyword>
<dbReference type="Proteomes" id="UP000007266">
    <property type="component" value="Linkage group 3"/>
</dbReference>
<dbReference type="FunFam" id="2.40.30.110:FF:000004">
    <property type="entry name" value="Pyruvate dehydrogenase phosphatase regulatory subunit, mitochondrial"/>
    <property type="match status" value="1"/>
</dbReference>
<comment type="pathway">
    <text evidence="5">Pyrimidine metabolism; UMP biosynthesis via de novo pathway.</text>
</comment>
<comment type="cofactor">
    <cofactor evidence="2">
        <name>[4Fe-4S] cluster</name>
        <dbReference type="ChEBI" id="CHEBI:49883"/>
    </cofactor>
</comment>
<dbReference type="GO" id="GO:0019483">
    <property type="term" value="P:beta-alanine biosynthetic process"/>
    <property type="evidence" value="ECO:0007669"/>
    <property type="project" value="UniProtKB-UniPathway"/>
</dbReference>
<evidence type="ECO:0000256" key="12">
    <source>
        <dbReference type="ARBA" id="ARBA00022723"/>
    </source>
</evidence>
<protein>
    <recommendedName>
        <fullName evidence="8">dihydropyrimidine dehydrogenase (NADP(+))</fullName>
        <ecNumber evidence="8">1.3.1.2</ecNumber>
    </recommendedName>
    <alternativeName>
        <fullName evidence="21">Dihydrothymine dehydrogenase</fullName>
    </alternativeName>
    <alternativeName>
        <fullName evidence="20">Dihydrouracil dehydrogenase</fullName>
    </alternativeName>
</protein>
<dbReference type="Pfam" id="PF01180">
    <property type="entry name" value="DHO_dh"/>
    <property type="match status" value="1"/>
</dbReference>
<dbReference type="FunFam" id="3.50.50.60:FF:000061">
    <property type="entry name" value="Dihydropyrimidine dehydrogenase [NADP(+)]"/>
    <property type="match status" value="1"/>
</dbReference>
<comment type="catalytic activity">
    <reaction evidence="22">
        <text>5,6-dihydrouracil + NADP(+) = uracil + NADPH + H(+)</text>
        <dbReference type="Rhea" id="RHEA:18093"/>
        <dbReference type="ChEBI" id="CHEBI:15378"/>
        <dbReference type="ChEBI" id="CHEBI:15901"/>
        <dbReference type="ChEBI" id="CHEBI:17568"/>
        <dbReference type="ChEBI" id="CHEBI:57783"/>
        <dbReference type="ChEBI" id="CHEBI:58349"/>
        <dbReference type="EC" id="1.3.1.2"/>
    </reaction>
</comment>
<dbReference type="SUPFAM" id="SSF54862">
    <property type="entry name" value="4Fe-4S ferredoxins"/>
    <property type="match status" value="1"/>
</dbReference>
<feature type="domain" description="4Fe-4S ferredoxin-type" evidence="23">
    <location>
        <begin position="1844"/>
        <end position="1876"/>
    </location>
</feature>
<keyword evidence="19" id="KW-0411">Iron-sulfur</keyword>
<proteinExistence type="inferred from homology"/>
<keyword evidence="25" id="KW-1185">Reference proteome</keyword>
<dbReference type="FunFam" id="3.30.70.20:FF:000023">
    <property type="entry name" value="Dihydropyrimidine dehydrogenase [NADP(+)]"/>
    <property type="match status" value="1"/>
</dbReference>
<dbReference type="Pfam" id="PF07992">
    <property type="entry name" value="Pyr_redox_2"/>
    <property type="match status" value="1"/>
</dbReference>
<keyword evidence="13" id="KW-0677">Repeat</keyword>
<dbReference type="InterPro" id="IPR023753">
    <property type="entry name" value="FAD/NAD-binding_dom"/>
</dbReference>
<dbReference type="Pfam" id="PF01266">
    <property type="entry name" value="DAO"/>
    <property type="match status" value="1"/>
</dbReference>
<dbReference type="GO" id="GO:0005829">
    <property type="term" value="C:cytosol"/>
    <property type="evidence" value="ECO:0000318"/>
    <property type="project" value="GO_Central"/>
</dbReference>
<keyword evidence="14" id="KW-0547">Nucleotide-binding</keyword>
<dbReference type="GO" id="GO:0051539">
    <property type="term" value="F:4 iron, 4 sulfur cluster binding"/>
    <property type="evidence" value="ECO:0007669"/>
    <property type="project" value="UniProtKB-KW"/>
</dbReference>
<dbReference type="InterPro" id="IPR027266">
    <property type="entry name" value="TrmE/GcvT-like"/>
</dbReference>
<dbReference type="InterPro" id="IPR032503">
    <property type="entry name" value="FAO_M"/>
</dbReference>
<dbReference type="UniPathway" id="UPA00131"/>
<dbReference type="InterPro" id="IPR028261">
    <property type="entry name" value="DPD_II"/>
</dbReference>
<dbReference type="Gene3D" id="3.30.1360.120">
    <property type="entry name" value="Probable tRNA modification gtpase trme, domain 1"/>
    <property type="match status" value="1"/>
</dbReference>
<dbReference type="FunCoup" id="D6WGA9">
    <property type="interactions" value="184"/>
</dbReference>
<dbReference type="SUPFAM" id="SSF101790">
    <property type="entry name" value="Aminomethyltransferase beta-barrel domain"/>
    <property type="match status" value="1"/>
</dbReference>
<dbReference type="Gene3D" id="3.30.70.20">
    <property type="match status" value="1"/>
</dbReference>
<dbReference type="InterPro" id="IPR005720">
    <property type="entry name" value="Dihydroorotate_DH_cat"/>
</dbReference>
<organism evidence="24 25">
    <name type="scientific">Tribolium castaneum</name>
    <name type="common">Red flour beetle</name>
    <dbReference type="NCBI Taxonomy" id="7070"/>
    <lineage>
        <taxon>Eukaryota</taxon>
        <taxon>Metazoa</taxon>
        <taxon>Ecdysozoa</taxon>
        <taxon>Arthropoda</taxon>
        <taxon>Hexapoda</taxon>
        <taxon>Insecta</taxon>
        <taxon>Pterygota</taxon>
        <taxon>Neoptera</taxon>
        <taxon>Endopterygota</taxon>
        <taxon>Coleoptera</taxon>
        <taxon>Polyphaga</taxon>
        <taxon>Cucujiformia</taxon>
        <taxon>Tenebrionidae</taxon>
        <taxon>Tenebrionidae incertae sedis</taxon>
        <taxon>Tribolium</taxon>
    </lineage>
</organism>
<dbReference type="GO" id="GO:0004152">
    <property type="term" value="F:dihydroorotate dehydrogenase activity"/>
    <property type="evidence" value="ECO:0007669"/>
    <property type="project" value="UniProtKB-ARBA"/>
</dbReference>
<dbReference type="Pfam" id="PF01571">
    <property type="entry name" value="GCV_T"/>
    <property type="match status" value="1"/>
</dbReference>
<evidence type="ECO:0000256" key="1">
    <source>
        <dbReference type="ARBA" id="ARBA00001917"/>
    </source>
</evidence>
<dbReference type="UniPathway" id="UPA00070"/>
<dbReference type="GO" id="GO:0002058">
    <property type="term" value="F:uracil binding"/>
    <property type="evidence" value="ECO:0000318"/>
    <property type="project" value="GO_Central"/>
</dbReference>
<dbReference type="PANTHER" id="PTHR43073">
    <property type="entry name" value="DIHYDROPYRIMIDINE DEHYDROGENASE [NADP(+)]"/>
    <property type="match status" value="1"/>
</dbReference>
<dbReference type="InterPro" id="IPR013977">
    <property type="entry name" value="GcvT_C"/>
</dbReference>
<evidence type="ECO:0000256" key="5">
    <source>
        <dbReference type="ARBA" id="ARBA00004725"/>
    </source>
</evidence>
<comment type="pathway">
    <text evidence="4">Amino-acid biosynthesis; beta-alanine biosynthesis.</text>
</comment>
<dbReference type="Gene3D" id="1.10.1060.10">
    <property type="entry name" value="Alpha-helical ferredoxin"/>
    <property type="match status" value="1"/>
</dbReference>
<dbReference type="FunFam" id="3.20.20.70:FF:000027">
    <property type="entry name" value="Dihydropyrimidine dehydrogenase [NADP(+)]"/>
    <property type="match status" value="1"/>
</dbReference>
<dbReference type="InterPro" id="IPR009051">
    <property type="entry name" value="Helical_ferredxn"/>
</dbReference>
<keyword evidence="18" id="KW-0408">Iron</keyword>
<dbReference type="PROSITE" id="PS00198">
    <property type="entry name" value="4FE4S_FER_1"/>
    <property type="match status" value="1"/>
</dbReference>
<dbReference type="GO" id="GO:0006212">
    <property type="term" value="P:uracil catabolic process"/>
    <property type="evidence" value="ECO:0000318"/>
    <property type="project" value="GO_Central"/>
</dbReference>
<evidence type="ECO:0000256" key="21">
    <source>
        <dbReference type="ARBA" id="ARBA00032722"/>
    </source>
</evidence>
<sequence length="1927" mass="212349">MLRRIRKDYIRTQCQRFLSSNRKLNTENIYDVEDGPLETVVPPRNAKVVVCGGGVMGASVVYHLAKLGWGEQTVLIEQNRVGGGTTWHSSGLIGVFKPSLAQVKLTKSSVELYEHLESKGLATGWKQCGSLNLARTRDRMTVFRRMKAQSVSWQIDCELLSPQECKAKCPLLNVDDLVGGMWIPGDGVGDPYETCMSVAGEAKKMGVKIVENCTVTKIHQNNGKVSGVETDLGPIDCEYFVNCAGFWARGVGQLSEPYVKVPLHAVEHYYLHTKPIPGLDSMTPVVRDQDGHIYFRENKGRLLAGGFEPVAKPAFEDGRIPASSKERYLPEDWDHFHILLEQLLHRVPHLGSAVLDRLCNGPEAFSPDCKWIVGEAPEIRNYLVAAGMKTVGISAAGGVGQLTAEIIVNGETSFDIYELEVSRFLGLHNNRKFLRDRVKEVPGMHYGLCYPFHEFSTGRNLRMSPVYPKLREAGAVFGQVMGYERPAWFDTAQALEGEPQDWSTPSRMAYTNTFGKPPWFDNVAAEYAACRESVGISDYSSFTKIDLWSKGNEVVSALQFLCSNDVDVPIGSIIHTGMQNKYGGYENDCSLARLSENHYMMIAPTIQQTRCKVWLQKHLPPTVTISDVTSMFTALAIMGPFTRTLLSELTDTDLSPKNFPFFTFKMLDVGLANGIRTMNLTHTGELGYVMYIPNEFALHVYSSLIQAGEKYGIKHAGYYATRALRVEKFYAFWGQDLDTRTTPLECGRVWRVKFDKGVDFIGRDALLRQREEGVKRMYIQLILNDHCHETELWPWGGEPIYRDGKYVGMSTTTGYGFTFKKQVCLGFVENYGENGERLRVTNDYVLSGDYEVDIAGIRYHAKVNVHSPILPTKYPDKERDVYQATRDKHDDNVVVKAIKPICRGRQPVRFTMAKSSVDLPDIENILALNPRVRSQSNFMPSAATKINKKHWKRNADRKCQTCPDLENDFSDIKPTTLSERGALKEAARCLKCADAPCQKSCPTQLDIKSFITSIANKNYYGAAKAIFSDNPLGITCGMVCPTSDLCVGGCNLHASEEGPINIGGLQHFATEVFSKMGVRQIRDPKTPAPKNSNAKIVLMGAGPASLSCATFLGRLGYDNITIYEKQDFVGGLSTSEIPQYRLPISVVNFEIQLVKDLGVKIETGRSLSKHDITLEKLLKDAKAVFVGIGLPQPKLNPLFKNLTPDMGFYTSKDFLPRVAKASKPGVCLCKATLPRLKGTVIVLGAGDTAFDCATSALRCGARKVFVVFRRGFTNIRAVPEEVSLAVEEKCELVGFLSPHKVNVKDGKIVSVTFSRTEQDESGQWVQDPEQLTTIKANYLISAFGSGLEDPAVVEALKPLKFTDQNLPSVDLNTMQSSHTSVWVGGDLAGVAETTVEAVNDGKTAAWYMHCYLEGLPLTTSPKLPLFYTEIDNVDLSVEMCGIKFENPFGLASAPPATTTAMIRRAFEQGWAYTVTKTFSLDKDLVTNVSPRIVRGTTAGHNYGPQQGSFLNIELISEKCAAYWLKGIQELKTDFPTKIVIASIMCSYNEQDWKTLSKMAEDAGADALELNLSCPHGMGESGMGLACGQKPELVKGISQWVRATVKIPFFIKLTPNITNIVDIATAAYEGGADGVAAINTVSGLMGLSANGSPWPAVGLDKRTTYGGVSGNATRPMGLRAVSAVANALPGFAIMGIGGIDSADVALQYLQAGATVVQVCSAIQNQDFTLIDDYCTGLKALLYLDGRLPRWDGQSPPTFKHQKGKPVVSIRNEDKALPHFGPYLKEREEKMKNVKQEIILHHNGRENGYPINGVQVPSMVPKINEIVGRALPKIGAYKKLDNTKQVVALIDDDMCINCGKCYMTCNDSGYQAINFDPKTHIPTVNDDCTGCTLCLSVCPIIDCITMVPKTIPHVIKRGQPVKLVHALDT</sequence>
<dbReference type="PROSITE" id="PS51379">
    <property type="entry name" value="4FE4S_FER_2"/>
    <property type="match status" value="2"/>
</dbReference>
<evidence type="ECO:0000313" key="25">
    <source>
        <dbReference type="Proteomes" id="UP000007266"/>
    </source>
</evidence>
<dbReference type="Pfam" id="PF14691">
    <property type="entry name" value="Fer4_20"/>
    <property type="match status" value="1"/>
</dbReference>
<gene>
    <name evidence="24" type="primary">AUGUSTUS-3.0.2_10364</name>
    <name evidence="24" type="ORF">TcasGA2_TC010364</name>
</gene>
<comment type="similarity">
    <text evidence="6">Belongs to the GcvT family.</text>
</comment>
<dbReference type="SUPFAM" id="SSF51971">
    <property type="entry name" value="Nucleotide-binding domain"/>
    <property type="match status" value="1"/>
</dbReference>
<evidence type="ECO:0000256" key="10">
    <source>
        <dbReference type="ARBA" id="ARBA00022630"/>
    </source>
</evidence>
<dbReference type="GO" id="GO:0046872">
    <property type="term" value="F:metal ion binding"/>
    <property type="evidence" value="ECO:0007669"/>
    <property type="project" value="UniProtKB-KW"/>
</dbReference>
<evidence type="ECO:0000256" key="18">
    <source>
        <dbReference type="ARBA" id="ARBA00023004"/>
    </source>
</evidence>
<dbReference type="GO" id="GO:0044205">
    <property type="term" value="P:'de novo' UMP biosynthetic process"/>
    <property type="evidence" value="ECO:0007669"/>
    <property type="project" value="UniProtKB-UniPathway"/>
</dbReference>
<evidence type="ECO:0000256" key="11">
    <source>
        <dbReference type="ARBA" id="ARBA00022643"/>
    </source>
</evidence>
<dbReference type="InterPro" id="IPR001295">
    <property type="entry name" value="Dihydroorotate_DH_CS"/>
</dbReference>
<dbReference type="SUPFAM" id="SSF51395">
    <property type="entry name" value="FMN-linked oxidoreductases"/>
    <property type="match status" value="1"/>
</dbReference>
<keyword evidence="16" id="KW-0521">NADP</keyword>
<dbReference type="EMBL" id="KQ971329">
    <property type="protein sequence ID" value="EFA01139.2"/>
    <property type="molecule type" value="Genomic_DNA"/>
</dbReference>
<evidence type="ECO:0000256" key="7">
    <source>
        <dbReference type="ARBA" id="ARBA00010804"/>
    </source>
</evidence>
<dbReference type="InterPro" id="IPR006222">
    <property type="entry name" value="GCVT_N"/>
</dbReference>
<dbReference type="EC" id="1.3.1.2" evidence="8"/>
<evidence type="ECO:0000256" key="6">
    <source>
        <dbReference type="ARBA" id="ARBA00008609"/>
    </source>
</evidence>
<evidence type="ECO:0000256" key="14">
    <source>
        <dbReference type="ARBA" id="ARBA00022741"/>
    </source>
</evidence>
<dbReference type="GO" id="GO:0050661">
    <property type="term" value="F:NADP binding"/>
    <property type="evidence" value="ECO:0000318"/>
    <property type="project" value="GO_Central"/>
</dbReference>
<keyword evidence="9" id="KW-0004">4Fe-4S</keyword>
<feature type="domain" description="4Fe-4S ferredoxin-type" evidence="23">
    <location>
        <begin position="1878"/>
        <end position="1907"/>
    </location>
</feature>
<dbReference type="eggNOG" id="KOG1799">
    <property type="taxonomic scope" value="Eukaryota"/>
</dbReference>
<dbReference type="InterPro" id="IPR017896">
    <property type="entry name" value="4Fe4S_Fe-S-bd"/>
</dbReference>
<keyword evidence="12" id="KW-0479">Metal-binding</keyword>
<keyword evidence="10" id="KW-0285">Flavoprotein</keyword>
<evidence type="ECO:0000256" key="13">
    <source>
        <dbReference type="ARBA" id="ARBA00022737"/>
    </source>
</evidence>
<dbReference type="Gene3D" id="3.30.9.10">
    <property type="entry name" value="D-Amino Acid Oxidase, subunit A, domain 2"/>
    <property type="match status" value="1"/>
</dbReference>
<comment type="cofactor">
    <cofactor evidence="1">
        <name>FMN</name>
        <dbReference type="ChEBI" id="CHEBI:58210"/>
    </cofactor>
</comment>
<dbReference type="GO" id="GO:0006207">
    <property type="term" value="P:'de novo' pyrimidine nucleobase biosynthetic process"/>
    <property type="evidence" value="ECO:0007669"/>
    <property type="project" value="InterPro"/>
</dbReference>
<dbReference type="InterPro" id="IPR013785">
    <property type="entry name" value="Aldolase_TIM"/>
</dbReference>
<accession>D6WGA9</accession>
<comment type="similarity">
    <text evidence="7">Belongs to the dihydropyrimidine dehydrogenase family.</text>
</comment>
<dbReference type="InterPro" id="IPR029043">
    <property type="entry name" value="GcvT/YgfZ_C"/>
</dbReference>
<dbReference type="CDD" id="cd02940">
    <property type="entry name" value="DHPD_FMN"/>
    <property type="match status" value="1"/>
</dbReference>
<evidence type="ECO:0000256" key="8">
    <source>
        <dbReference type="ARBA" id="ARBA00013004"/>
    </source>
</evidence>
<evidence type="ECO:0000256" key="3">
    <source>
        <dbReference type="ARBA" id="ARBA00001974"/>
    </source>
</evidence>
<dbReference type="InterPro" id="IPR017900">
    <property type="entry name" value="4Fe4S_Fe_S_CS"/>
</dbReference>
<evidence type="ECO:0000259" key="23">
    <source>
        <dbReference type="PROSITE" id="PS51379"/>
    </source>
</evidence>
<dbReference type="FunFam" id="3.30.70.1400:FF:000003">
    <property type="entry name" value="Pyruvate dehydrogenase phosphatase regulatory subunit"/>
    <property type="match status" value="1"/>
</dbReference>
<dbReference type="Pfam" id="PF14697">
    <property type="entry name" value="Fer4_21"/>
    <property type="match status" value="1"/>
</dbReference>
<dbReference type="Gene3D" id="3.30.70.1400">
    <property type="entry name" value="Aminomethyltransferase beta-barrel domains"/>
    <property type="match status" value="1"/>
</dbReference>
<dbReference type="Pfam" id="PF16350">
    <property type="entry name" value="FAO_M"/>
    <property type="match status" value="1"/>
</dbReference>
<dbReference type="GO" id="GO:0006210">
    <property type="term" value="P:thymine catabolic process"/>
    <property type="evidence" value="ECO:0000318"/>
    <property type="project" value="GO_Central"/>
</dbReference>
<evidence type="ECO:0000256" key="20">
    <source>
        <dbReference type="ARBA" id="ARBA00030119"/>
    </source>
</evidence>
<dbReference type="FunFam" id="1.10.1060.10:FF:000007">
    <property type="entry name" value="Dihydropyrimidine dehydrogenase [NADP(+)]"/>
    <property type="match status" value="1"/>
</dbReference>
<evidence type="ECO:0000256" key="15">
    <source>
        <dbReference type="ARBA" id="ARBA00022827"/>
    </source>
</evidence>
<reference evidence="24 25" key="2">
    <citation type="journal article" date="2010" name="Nucleic Acids Res.">
        <title>BeetleBase in 2010: revisions to provide comprehensive genomic information for Tribolium castaneum.</title>
        <authorList>
            <person name="Kim H.S."/>
            <person name="Murphy T."/>
            <person name="Xia J."/>
            <person name="Caragea D."/>
            <person name="Park Y."/>
            <person name="Beeman R.W."/>
            <person name="Lorenzen M.D."/>
            <person name="Butcher S."/>
            <person name="Manak J.R."/>
            <person name="Brown S.J."/>
        </authorList>
    </citation>
    <scope>GENOME REANNOTATION</scope>
    <source>
        <strain evidence="24 25">Georgia GA2</strain>
    </source>
</reference>
<dbReference type="HOGENOM" id="CLU_003991_0_0_1"/>
<evidence type="ECO:0000256" key="4">
    <source>
        <dbReference type="ARBA" id="ARBA00004668"/>
    </source>
</evidence>
<evidence type="ECO:0000256" key="16">
    <source>
        <dbReference type="ARBA" id="ARBA00022857"/>
    </source>
</evidence>
<dbReference type="InterPro" id="IPR036188">
    <property type="entry name" value="FAD/NAD-bd_sf"/>
</dbReference>
<evidence type="ECO:0000256" key="17">
    <source>
        <dbReference type="ARBA" id="ARBA00023002"/>
    </source>
</evidence>
<reference evidence="24 25" key="1">
    <citation type="journal article" date="2008" name="Nature">
        <title>The genome of the model beetle and pest Tribolium castaneum.</title>
        <authorList>
            <consortium name="Tribolium Genome Sequencing Consortium"/>
            <person name="Richards S."/>
            <person name="Gibbs R.A."/>
            <person name="Weinstock G.M."/>
            <person name="Brown S.J."/>
            <person name="Denell R."/>
            <person name="Beeman R.W."/>
            <person name="Gibbs R."/>
            <person name="Beeman R.W."/>
            <person name="Brown S.J."/>
            <person name="Bucher G."/>
            <person name="Friedrich M."/>
            <person name="Grimmelikhuijzen C.J."/>
            <person name="Klingler M."/>
            <person name="Lorenzen M."/>
            <person name="Richards S."/>
            <person name="Roth S."/>
            <person name="Schroder R."/>
            <person name="Tautz D."/>
            <person name="Zdobnov E.M."/>
            <person name="Muzny D."/>
            <person name="Gibbs R.A."/>
            <person name="Weinstock G.M."/>
            <person name="Attaway T."/>
            <person name="Bell S."/>
            <person name="Buhay C.J."/>
            <person name="Chandrabose M.N."/>
            <person name="Chavez D."/>
            <person name="Clerk-Blankenburg K.P."/>
            <person name="Cree A."/>
            <person name="Dao M."/>
            <person name="Davis C."/>
            <person name="Chacko J."/>
            <person name="Dinh H."/>
            <person name="Dugan-Rocha S."/>
            <person name="Fowler G."/>
            <person name="Garner T.T."/>
            <person name="Garnes J."/>
            <person name="Gnirke A."/>
            <person name="Hawes A."/>
            <person name="Hernandez J."/>
            <person name="Hines S."/>
            <person name="Holder M."/>
            <person name="Hume J."/>
            <person name="Jhangiani S.N."/>
            <person name="Joshi V."/>
            <person name="Khan Z.M."/>
            <person name="Jackson L."/>
            <person name="Kovar C."/>
            <person name="Kowis A."/>
            <person name="Lee S."/>
            <person name="Lewis L.R."/>
            <person name="Margolis J."/>
            <person name="Morgan M."/>
            <person name="Nazareth L.V."/>
            <person name="Nguyen N."/>
            <person name="Okwuonu G."/>
            <person name="Parker D."/>
            <person name="Richards S."/>
            <person name="Ruiz S.J."/>
            <person name="Santibanez J."/>
            <person name="Savard J."/>
            <person name="Scherer S.E."/>
            <person name="Schneider B."/>
            <person name="Sodergren E."/>
            <person name="Tautz D."/>
            <person name="Vattahil S."/>
            <person name="Villasana D."/>
            <person name="White C.S."/>
            <person name="Wright R."/>
            <person name="Park Y."/>
            <person name="Beeman R.W."/>
            <person name="Lord J."/>
            <person name="Oppert B."/>
            <person name="Lorenzen M."/>
            <person name="Brown S."/>
            <person name="Wang L."/>
            <person name="Savard J."/>
            <person name="Tautz D."/>
            <person name="Richards S."/>
            <person name="Weinstock G."/>
            <person name="Gibbs R.A."/>
            <person name="Liu Y."/>
            <person name="Worley K."/>
            <person name="Weinstock G."/>
            <person name="Elsik C.G."/>
            <person name="Reese J.T."/>
            <person name="Elhaik E."/>
            <person name="Landan G."/>
            <person name="Graur D."/>
            <person name="Arensburger P."/>
            <person name="Atkinson P."/>
            <person name="Beeman R.W."/>
            <person name="Beidler J."/>
            <person name="Brown S.J."/>
            <person name="Demuth J.P."/>
            <person name="Drury D.W."/>
            <person name="Du Y.Z."/>
            <person name="Fujiwara H."/>
            <person name="Lorenzen M."/>
            <person name="Maselli V."/>
            <person name="Osanai M."/>
            <person name="Park Y."/>
            <person name="Robertson H.M."/>
            <person name="Tu Z."/>
            <person name="Wang J.J."/>
            <person name="Wang S."/>
            <person name="Richards S."/>
            <person name="Song H."/>
            <person name="Zhang L."/>
            <person name="Sodergren E."/>
            <person name="Werner D."/>
            <person name="Stanke M."/>
            <person name="Morgenstern B."/>
            <person name="Solovyev V."/>
            <person name="Kosarev P."/>
            <person name="Brown G."/>
            <person name="Chen H.C."/>
            <person name="Ermolaeva O."/>
            <person name="Hlavina W."/>
            <person name="Kapustin Y."/>
            <person name="Kiryutin B."/>
            <person name="Kitts P."/>
            <person name="Maglott D."/>
            <person name="Pruitt K."/>
            <person name="Sapojnikov V."/>
            <person name="Souvorov A."/>
            <person name="Mackey A.J."/>
            <person name="Waterhouse R.M."/>
            <person name="Wyder S."/>
            <person name="Zdobnov E.M."/>
            <person name="Zdobnov E.M."/>
            <person name="Wyder S."/>
            <person name="Kriventseva E.V."/>
            <person name="Kadowaki T."/>
            <person name="Bork P."/>
            <person name="Aranda M."/>
            <person name="Bao R."/>
            <person name="Beermann A."/>
            <person name="Berns N."/>
            <person name="Bolognesi R."/>
            <person name="Bonneton F."/>
            <person name="Bopp D."/>
            <person name="Brown S.J."/>
            <person name="Bucher G."/>
            <person name="Butts T."/>
            <person name="Chaumot A."/>
            <person name="Denell R.E."/>
            <person name="Ferrier D.E."/>
            <person name="Friedrich M."/>
            <person name="Gordon C.M."/>
            <person name="Jindra M."/>
            <person name="Klingler M."/>
            <person name="Lan Q."/>
            <person name="Lattorff H.M."/>
            <person name="Laudet V."/>
            <person name="von Levetsow C."/>
            <person name="Liu Z."/>
            <person name="Lutz R."/>
            <person name="Lynch J.A."/>
            <person name="da Fonseca R.N."/>
            <person name="Posnien N."/>
            <person name="Reuter R."/>
            <person name="Roth S."/>
            <person name="Savard J."/>
            <person name="Schinko J.B."/>
            <person name="Schmitt C."/>
            <person name="Schoppmeier M."/>
            <person name="Schroder R."/>
            <person name="Shippy T.D."/>
            <person name="Simonnet F."/>
            <person name="Marques-Souza H."/>
            <person name="Tautz D."/>
            <person name="Tomoyasu Y."/>
            <person name="Trauner J."/>
            <person name="Van der Zee M."/>
            <person name="Vervoort M."/>
            <person name="Wittkopp N."/>
            <person name="Wimmer E.A."/>
            <person name="Yang X."/>
            <person name="Jones A.K."/>
            <person name="Sattelle D.B."/>
            <person name="Ebert P.R."/>
            <person name="Nelson D."/>
            <person name="Scott J.G."/>
            <person name="Beeman R.W."/>
            <person name="Muthukrishnan S."/>
            <person name="Kramer K.J."/>
            <person name="Arakane Y."/>
            <person name="Beeman R.W."/>
            <person name="Zhu Q."/>
            <person name="Hogenkamp D."/>
            <person name="Dixit R."/>
            <person name="Oppert B."/>
            <person name="Jiang H."/>
            <person name="Zou Z."/>
            <person name="Marshall J."/>
            <person name="Elpidina E."/>
            <person name="Vinokurov K."/>
            <person name="Oppert C."/>
            <person name="Zou Z."/>
            <person name="Evans J."/>
            <person name="Lu Z."/>
            <person name="Zhao P."/>
            <person name="Sumathipala N."/>
            <person name="Altincicek B."/>
            <person name="Vilcinskas A."/>
            <person name="Williams M."/>
            <person name="Hultmark D."/>
            <person name="Hetru C."/>
            <person name="Jiang H."/>
            <person name="Grimmelikhuijzen C.J."/>
            <person name="Hauser F."/>
            <person name="Cazzamali G."/>
            <person name="Williamson M."/>
            <person name="Park Y."/>
            <person name="Li B."/>
            <person name="Tanaka Y."/>
            <person name="Predel R."/>
            <person name="Neupert S."/>
            <person name="Schachtner J."/>
            <person name="Verleyen P."/>
            <person name="Raible F."/>
            <person name="Bork P."/>
            <person name="Friedrich M."/>
            <person name="Walden K.K."/>
            <person name="Robertson H.M."/>
            <person name="Angeli S."/>
            <person name="Foret S."/>
            <person name="Bucher G."/>
            <person name="Schuetz S."/>
            <person name="Maleszka R."/>
            <person name="Wimmer E.A."/>
            <person name="Beeman R.W."/>
            <person name="Lorenzen M."/>
            <person name="Tomoyasu Y."/>
            <person name="Miller S.C."/>
            <person name="Grossmann D."/>
            <person name="Bucher G."/>
        </authorList>
    </citation>
    <scope>NUCLEOTIDE SEQUENCE [LARGE SCALE GENOMIC DNA]</scope>
    <source>
        <strain evidence="24 25">Georgia GA2</strain>
    </source>
</reference>
<evidence type="ECO:0000313" key="24">
    <source>
        <dbReference type="EMBL" id="EFA01139.2"/>
    </source>
</evidence>
<dbReference type="SUPFAM" id="SSF54373">
    <property type="entry name" value="FAD-linked reductases, C-terminal domain"/>
    <property type="match status" value="1"/>
</dbReference>
<dbReference type="STRING" id="7070.D6WGA9"/>
<evidence type="ECO:0000256" key="19">
    <source>
        <dbReference type="ARBA" id="ARBA00023014"/>
    </source>
</evidence>
<dbReference type="SUPFAM" id="SSF103025">
    <property type="entry name" value="Folate-binding domain"/>
    <property type="match status" value="1"/>
</dbReference>
<comment type="cofactor">
    <cofactor evidence="3">
        <name>FAD</name>
        <dbReference type="ChEBI" id="CHEBI:57692"/>
    </cofactor>
</comment>
<evidence type="ECO:0000256" key="22">
    <source>
        <dbReference type="ARBA" id="ARBA00052371"/>
    </source>
</evidence>
<dbReference type="Gene3D" id="3.20.20.70">
    <property type="entry name" value="Aldolase class I"/>
    <property type="match status" value="1"/>
</dbReference>
<keyword evidence="11" id="KW-0288">FMN</keyword>
<keyword evidence="15" id="KW-0274">FAD</keyword>
<name>D6WGA9_TRICA</name>
<dbReference type="InParanoid" id="D6WGA9"/>
<dbReference type="PRINTS" id="PR00419">
    <property type="entry name" value="ADXRDTASE"/>
</dbReference>
<dbReference type="Pfam" id="PF08669">
    <property type="entry name" value="GCV_T_C"/>
    <property type="match status" value="1"/>
</dbReference>
<evidence type="ECO:0000256" key="9">
    <source>
        <dbReference type="ARBA" id="ARBA00022485"/>
    </source>
</evidence>
<dbReference type="GO" id="GO:0017113">
    <property type="term" value="F:dihydropyrimidine dehydrogenase (NADP+) activity"/>
    <property type="evidence" value="ECO:0000318"/>
    <property type="project" value="GO_Central"/>
</dbReference>
<dbReference type="Gene3D" id="3.50.50.60">
    <property type="entry name" value="FAD/NAD(P)-binding domain"/>
    <property type="match status" value="3"/>
</dbReference>
<dbReference type="Gene3D" id="2.40.30.110">
    <property type="entry name" value="Aminomethyltransferase beta-barrel domains"/>
    <property type="match status" value="1"/>
</dbReference>